<protein>
    <recommendedName>
        <fullName evidence="3">Class I SAM-dependent methyltransferase</fullName>
    </recommendedName>
</protein>
<reference evidence="2" key="1">
    <citation type="submission" date="2018-05" db="EMBL/GenBank/DDBJ databases">
        <title>Azospirillum thermophila sp. nov., a novel isolated from hot spring.</title>
        <authorList>
            <person name="Zhao Z."/>
        </authorList>
    </citation>
    <scope>NUCLEOTIDE SEQUENCE [LARGE SCALE GENOMIC DNA]</scope>
    <source>
        <strain evidence="2">CFH 70021</strain>
    </source>
</reference>
<organism evidence="1 2">
    <name type="scientific">Azospirillum thermophilum</name>
    <dbReference type="NCBI Taxonomy" id="2202148"/>
    <lineage>
        <taxon>Bacteria</taxon>
        <taxon>Pseudomonadati</taxon>
        <taxon>Pseudomonadota</taxon>
        <taxon>Alphaproteobacteria</taxon>
        <taxon>Rhodospirillales</taxon>
        <taxon>Azospirillaceae</taxon>
        <taxon>Azospirillum</taxon>
    </lineage>
</organism>
<dbReference type="Proteomes" id="UP000245629">
    <property type="component" value="Chromosome 3"/>
</dbReference>
<accession>A0A2S2CVE1</accession>
<dbReference type="EMBL" id="CP029354">
    <property type="protein sequence ID" value="AWK88483.1"/>
    <property type="molecule type" value="Genomic_DNA"/>
</dbReference>
<sequence length="294" mass="32632">MRRPNPGRSAHGAWPTSITCVWSSNMAIPPFLKTIAQAPYYRTNWHDALREVPAAFQFKRHRIEDPAEFLAELDIDPAAAFSGFQGWRPILEDAIRRVKAAEGHQGACSIEDGMILYGLCRALKPRVVIETGVAAGISTSFIGAAMAENGSGMHYSIELPPADVNPDRKRHDDGGEFAWPRGGVGWAIPEQVKAGLGKRHRLILEDVRIALPRLLDQVGPVDLFFHDDLHTPAQMRWQFRLVWPRIAPGGVLAADDANIGWIDFCREFGLSQRMFSNVQRLTAVRKPATVGLVQ</sequence>
<evidence type="ECO:0000313" key="2">
    <source>
        <dbReference type="Proteomes" id="UP000245629"/>
    </source>
</evidence>
<dbReference type="SUPFAM" id="SSF53335">
    <property type="entry name" value="S-adenosyl-L-methionine-dependent methyltransferases"/>
    <property type="match status" value="1"/>
</dbReference>
<dbReference type="Pfam" id="PF13578">
    <property type="entry name" value="Methyltransf_24"/>
    <property type="match status" value="1"/>
</dbReference>
<keyword evidence="2" id="KW-1185">Reference proteome</keyword>
<name>A0A2S2CVE1_9PROT</name>
<dbReference type="AlphaFoldDB" id="A0A2S2CVE1"/>
<evidence type="ECO:0008006" key="3">
    <source>
        <dbReference type="Google" id="ProtNLM"/>
    </source>
</evidence>
<dbReference type="InterPro" id="IPR029063">
    <property type="entry name" value="SAM-dependent_MTases_sf"/>
</dbReference>
<dbReference type="KEGG" id="azz:DEW08_20685"/>
<proteinExistence type="predicted"/>
<dbReference type="OrthoDB" id="7360191at2"/>
<gene>
    <name evidence="1" type="ORF">DEW08_20685</name>
</gene>
<dbReference type="Gene3D" id="3.40.50.150">
    <property type="entry name" value="Vaccinia Virus protein VP39"/>
    <property type="match status" value="1"/>
</dbReference>
<evidence type="ECO:0000313" key="1">
    <source>
        <dbReference type="EMBL" id="AWK88483.1"/>
    </source>
</evidence>